<dbReference type="AlphaFoldDB" id="A0A0J9X9C7"/>
<dbReference type="Proteomes" id="UP000242525">
    <property type="component" value="Unassembled WGS sequence"/>
</dbReference>
<gene>
    <name evidence="1" type="ORF">BN980_GECA05s06665g</name>
</gene>
<accession>A0A0J9X9C7</accession>
<keyword evidence="2" id="KW-1185">Reference proteome</keyword>
<dbReference type="EMBL" id="CCBN010000005">
    <property type="protein sequence ID" value="CDO53755.1"/>
    <property type="molecule type" value="Genomic_DNA"/>
</dbReference>
<evidence type="ECO:0000313" key="2">
    <source>
        <dbReference type="Proteomes" id="UP000242525"/>
    </source>
</evidence>
<reference evidence="1" key="1">
    <citation type="submission" date="2014-03" db="EMBL/GenBank/DDBJ databases">
        <authorList>
            <person name="Casaregola S."/>
        </authorList>
    </citation>
    <scope>NUCLEOTIDE SEQUENCE [LARGE SCALE GENOMIC DNA]</scope>
    <source>
        <strain evidence="1">CLIB 918</strain>
    </source>
</reference>
<name>A0A0J9X9C7_GEOCN</name>
<organism evidence="1 2">
    <name type="scientific">Geotrichum candidum</name>
    <name type="common">Oospora lactis</name>
    <name type="synonym">Dipodascus geotrichum</name>
    <dbReference type="NCBI Taxonomy" id="1173061"/>
    <lineage>
        <taxon>Eukaryota</taxon>
        <taxon>Fungi</taxon>
        <taxon>Dikarya</taxon>
        <taxon>Ascomycota</taxon>
        <taxon>Saccharomycotina</taxon>
        <taxon>Dipodascomycetes</taxon>
        <taxon>Dipodascales</taxon>
        <taxon>Dipodascaceae</taxon>
        <taxon>Geotrichum</taxon>
    </lineage>
</organism>
<evidence type="ECO:0000313" key="1">
    <source>
        <dbReference type="EMBL" id="CDO53755.1"/>
    </source>
</evidence>
<proteinExistence type="predicted"/>
<comment type="caution">
    <text evidence="1">The sequence shown here is derived from an EMBL/GenBank/DDBJ whole genome shotgun (WGS) entry which is preliminary data.</text>
</comment>
<sequence length="194" mass="22117">MCEIDPYIQTKVVALLAKNAVLLDVGSLELISNTSTFSLFVVDDLSQWARLWELALRLPSIAHSHVDTKGRLKRKNGLEIINDDQENTIDRRSKKANKNLPAKTMHLFDPGQIQYSLQELVNKPTSLLVSEANPGRQKKEGNSRKERNLEDVITKPVYNIFSDLTVHHTAETPCIPVLQYDSPLLHRIYKRYSL</sequence>
<protein>
    <submittedName>
        <fullName evidence="1">Uncharacterized protein</fullName>
    </submittedName>
</protein>